<dbReference type="InterPro" id="IPR031322">
    <property type="entry name" value="Shikimate/glucono_kinase"/>
</dbReference>
<dbReference type="GO" id="GO:0016301">
    <property type="term" value="F:kinase activity"/>
    <property type="evidence" value="ECO:0007669"/>
    <property type="project" value="UniProtKB-KW"/>
</dbReference>
<name>A0ABX0UUR7_9HYPH</name>
<comment type="caution">
    <text evidence="1">The sequence shown here is derived from an EMBL/GenBank/DDBJ whole genome shotgun (WGS) entry which is preliminary data.</text>
</comment>
<evidence type="ECO:0000313" key="1">
    <source>
        <dbReference type="EMBL" id="NIJ56711.1"/>
    </source>
</evidence>
<sequence>MVKRAIFLTGPIGAGKTTLGRALAQALGGSFIDGDDYALSGRPWYASSLRTSRAIVKAATAELIRGDHVVIAYPLRCINWIYYRRCFADAGVVLSVINLRATCAQIVHPARGRSFDASERRRIAEMISEGYGERTFADATVDTGSLQPAAALEALVAAIR</sequence>
<dbReference type="SUPFAM" id="SSF52540">
    <property type="entry name" value="P-loop containing nucleoside triphosphate hydrolases"/>
    <property type="match status" value="1"/>
</dbReference>
<dbReference type="Gene3D" id="3.40.50.300">
    <property type="entry name" value="P-loop containing nucleotide triphosphate hydrolases"/>
    <property type="match status" value="1"/>
</dbReference>
<reference evidence="1 2" key="1">
    <citation type="submission" date="2020-03" db="EMBL/GenBank/DDBJ databases">
        <title>Genomic Encyclopedia of Type Strains, Phase IV (KMG-IV): sequencing the most valuable type-strain genomes for metagenomic binning, comparative biology and taxonomic classification.</title>
        <authorList>
            <person name="Goeker M."/>
        </authorList>
    </citation>
    <scope>NUCLEOTIDE SEQUENCE [LARGE SCALE GENOMIC DNA]</scope>
    <source>
        <strain evidence="1 2">DSM 103870</strain>
    </source>
</reference>
<organism evidence="1 2">
    <name type="scientific">Pseudochelatococcus lubricantis</name>
    <dbReference type="NCBI Taxonomy" id="1538102"/>
    <lineage>
        <taxon>Bacteria</taxon>
        <taxon>Pseudomonadati</taxon>
        <taxon>Pseudomonadota</taxon>
        <taxon>Alphaproteobacteria</taxon>
        <taxon>Hyphomicrobiales</taxon>
        <taxon>Chelatococcaceae</taxon>
        <taxon>Pseudochelatococcus</taxon>
    </lineage>
</organism>
<proteinExistence type="predicted"/>
<gene>
    <name evidence="1" type="ORF">FHS82_000524</name>
</gene>
<keyword evidence="2" id="KW-1185">Reference proteome</keyword>
<dbReference type="Proteomes" id="UP001429580">
    <property type="component" value="Unassembled WGS sequence"/>
</dbReference>
<evidence type="ECO:0000313" key="2">
    <source>
        <dbReference type="Proteomes" id="UP001429580"/>
    </source>
</evidence>
<dbReference type="InterPro" id="IPR027417">
    <property type="entry name" value="P-loop_NTPase"/>
</dbReference>
<protein>
    <submittedName>
        <fullName evidence="1">Kinase</fullName>
    </submittedName>
</protein>
<dbReference type="Pfam" id="PF01202">
    <property type="entry name" value="SKI"/>
    <property type="match status" value="1"/>
</dbReference>
<dbReference type="EMBL" id="JAASQI010000001">
    <property type="protein sequence ID" value="NIJ56711.1"/>
    <property type="molecule type" value="Genomic_DNA"/>
</dbReference>
<dbReference type="RefSeq" id="WP_166948409.1">
    <property type="nucleotide sequence ID" value="NZ_JAASQI010000001.1"/>
</dbReference>
<keyword evidence="1" id="KW-0418">Kinase</keyword>
<accession>A0ABX0UUR7</accession>
<keyword evidence="1" id="KW-0808">Transferase</keyword>